<dbReference type="AlphaFoldDB" id="A0ABD5IEP0"/>
<dbReference type="RefSeq" id="WP_319857086.1">
    <property type="nucleotide sequence ID" value="NZ_JAXABG010000004.1"/>
</dbReference>
<accession>A0ABD5IEP0</accession>
<proteinExistence type="predicted"/>
<comment type="caution">
    <text evidence="2">The sequence shown here is derived from an EMBL/GenBank/DDBJ whole genome shotgun (WGS) entry which is preliminary data.</text>
</comment>
<organism evidence="2 3">
    <name type="scientific">Serratia marcescens</name>
    <dbReference type="NCBI Taxonomy" id="615"/>
    <lineage>
        <taxon>Bacteria</taxon>
        <taxon>Pseudomonadati</taxon>
        <taxon>Pseudomonadota</taxon>
        <taxon>Gammaproteobacteria</taxon>
        <taxon>Enterobacterales</taxon>
        <taxon>Yersiniaceae</taxon>
        <taxon>Serratia</taxon>
    </lineage>
</organism>
<dbReference type="Proteomes" id="UP001275057">
    <property type="component" value="Unassembled WGS sequence"/>
</dbReference>
<evidence type="ECO:0000256" key="1">
    <source>
        <dbReference type="SAM" id="Coils"/>
    </source>
</evidence>
<sequence>MDKFSELKAAALAATPGPWILDDDSWSDGDNANVSTEERYDGRIISIAQIEGGGSESGFDEPFSAEQQANARYITAANPAVVLALLAELEAKDKRIAELEGDKRQLNEIINTEANRADAAEKQLVYSRDAMATWERKAISNFEECAKMSQRIEELKKRLATPVRLLGEMLVHDWEYSVKRQAAFEHRKTAWDARLAEDKKAISAAGFTFTVEGDEQ</sequence>
<feature type="coiled-coil region" evidence="1">
    <location>
        <begin position="82"/>
        <end position="123"/>
    </location>
</feature>
<evidence type="ECO:0000313" key="2">
    <source>
        <dbReference type="EMBL" id="MDX7082521.1"/>
    </source>
</evidence>
<keyword evidence="1" id="KW-0175">Coiled coil</keyword>
<reference evidence="2 3" key="1">
    <citation type="submission" date="2023-11" db="EMBL/GenBank/DDBJ databases">
        <title>Detection of rare carbapenemases in Enterobacterales - comparison of two colorimetric and two CIM-based carbapenemase assays.</title>
        <authorList>
            <person name="Schaffarczyk L."/>
            <person name="Noster J."/>
            <person name="Stelzer Y."/>
            <person name="Sattler J."/>
            <person name="Gatermann S."/>
            <person name="Hamprecht A."/>
        </authorList>
    </citation>
    <scope>NUCLEOTIDE SEQUENCE [LARGE SCALE GENOMIC DNA]</scope>
    <source>
        <strain evidence="2 3">CIM-Carb-136</strain>
    </source>
</reference>
<name>A0ABD5IEP0_SERMA</name>
<dbReference type="EMBL" id="JAXABG010000004">
    <property type="protein sequence ID" value="MDX7082521.1"/>
    <property type="molecule type" value="Genomic_DNA"/>
</dbReference>
<dbReference type="Pfam" id="PF13935">
    <property type="entry name" value="Ead_Ea22"/>
    <property type="match status" value="1"/>
</dbReference>
<gene>
    <name evidence="2" type="ORF">SJ435_08985</name>
</gene>
<evidence type="ECO:0000313" key="3">
    <source>
        <dbReference type="Proteomes" id="UP001275057"/>
    </source>
</evidence>
<dbReference type="InterPro" id="IPR025153">
    <property type="entry name" value="Ead_Ea22"/>
</dbReference>
<protein>
    <submittedName>
        <fullName evidence="2">Ead/Ea22-like family protein</fullName>
    </submittedName>
</protein>